<keyword evidence="4" id="KW-1185">Reference proteome</keyword>
<dbReference type="GO" id="GO:0001671">
    <property type="term" value="F:ATPase activator activity"/>
    <property type="evidence" value="ECO:0007669"/>
    <property type="project" value="InterPro"/>
</dbReference>
<accession>A0A1I6L3N1</accession>
<dbReference type="AlphaFoldDB" id="A0A1I6L3N1"/>
<proteinExistence type="predicted"/>
<dbReference type="Gene3D" id="1.10.287.110">
    <property type="entry name" value="DnaJ domain"/>
    <property type="match status" value="1"/>
</dbReference>
<dbReference type="CDD" id="cd06257">
    <property type="entry name" value="DnaJ"/>
    <property type="match status" value="1"/>
</dbReference>
<dbReference type="SMART" id="SM00271">
    <property type="entry name" value="DnaJ"/>
    <property type="match status" value="1"/>
</dbReference>
<dbReference type="PANTHER" id="PTHR14021">
    <property type="entry name" value="IRON-SULFUR CLUSTER CO-CHAPERONE PROTEIN HSCB"/>
    <property type="match status" value="1"/>
</dbReference>
<dbReference type="OrthoDB" id="287587at2"/>
<dbReference type="InterPro" id="IPR036869">
    <property type="entry name" value="J_dom_sf"/>
</dbReference>
<dbReference type="RefSeq" id="WP_089835798.1">
    <property type="nucleotide sequence ID" value="NZ_FOZL01000001.1"/>
</dbReference>
<dbReference type="PANTHER" id="PTHR14021:SF15">
    <property type="entry name" value="IRON-SULFUR CLUSTER CO-CHAPERONE PROTEIN HSCB"/>
    <property type="match status" value="1"/>
</dbReference>
<dbReference type="NCBIfam" id="TIGR00714">
    <property type="entry name" value="hscB"/>
    <property type="match status" value="1"/>
</dbReference>
<dbReference type="InterPro" id="IPR001623">
    <property type="entry name" value="DnaJ_domain"/>
</dbReference>
<protein>
    <submittedName>
        <fullName evidence="3">Co-chaperone protein HscB</fullName>
    </submittedName>
</protein>
<name>A0A1I6L3N1_9BACT</name>
<dbReference type="STRING" id="474950.SAMN05421771_0212"/>
<evidence type="ECO:0000259" key="2">
    <source>
        <dbReference type="PROSITE" id="PS50076"/>
    </source>
</evidence>
<dbReference type="Proteomes" id="UP000199024">
    <property type="component" value="Unassembled WGS sequence"/>
</dbReference>
<dbReference type="GO" id="GO:0051087">
    <property type="term" value="F:protein-folding chaperone binding"/>
    <property type="evidence" value="ECO:0007669"/>
    <property type="project" value="InterPro"/>
</dbReference>
<feature type="domain" description="J" evidence="2">
    <location>
        <begin position="8"/>
        <end position="80"/>
    </location>
</feature>
<organism evidence="3 4">
    <name type="scientific">Granulicella pectinivorans</name>
    <dbReference type="NCBI Taxonomy" id="474950"/>
    <lineage>
        <taxon>Bacteria</taxon>
        <taxon>Pseudomonadati</taxon>
        <taxon>Acidobacteriota</taxon>
        <taxon>Terriglobia</taxon>
        <taxon>Terriglobales</taxon>
        <taxon>Acidobacteriaceae</taxon>
        <taxon>Granulicella</taxon>
    </lineage>
</organism>
<evidence type="ECO:0000313" key="3">
    <source>
        <dbReference type="EMBL" id="SFR98059.1"/>
    </source>
</evidence>
<dbReference type="Pfam" id="PF00226">
    <property type="entry name" value="DnaJ"/>
    <property type="match status" value="1"/>
</dbReference>
<reference evidence="3 4" key="1">
    <citation type="submission" date="2016-10" db="EMBL/GenBank/DDBJ databases">
        <authorList>
            <person name="de Groot N.N."/>
        </authorList>
    </citation>
    <scope>NUCLEOTIDE SEQUENCE [LARGE SCALE GENOMIC DNA]</scope>
    <source>
        <strain evidence="3 4">DSM 21001</strain>
    </source>
</reference>
<dbReference type="PROSITE" id="PS50076">
    <property type="entry name" value="DNAJ_2"/>
    <property type="match status" value="1"/>
</dbReference>
<comment type="function">
    <text evidence="1">Co-chaperone involved in the maturation of iron-sulfur cluster-containing proteins. Seems to help targeting proteins to be folded toward HscA.</text>
</comment>
<sequence length="209" mass="24095">MRHDHYNSYFTQFGLPLHLHIDLKALEKQFYAQSRKYHPDRFASKSVEEQEAALAQASLLNDAYRTLKDPILRTEYLLKLEGVELEEQSQRATEAAKAAGTQKKQLIPPELLEEVFELNMQLQELRMAKQMGDDEDPQLRKDLLAAEQNFKNMLAGIQDELQDLWSIWDEATDTANQPLLDKTKAALVVLLNRRSYVRNLVRDVAEALA</sequence>
<evidence type="ECO:0000256" key="1">
    <source>
        <dbReference type="ARBA" id="ARBA00025596"/>
    </source>
</evidence>
<dbReference type="InterPro" id="IPR004640">
    <property type="entry name" value="HscB"/>
</dbReference>
<evidence type="ECO:0000313" key="4">
    <source>
        <dbReference type="Proteomes" id="UP000199024"/>
    </source>
</evidence>
<dbReference type="EMBL" id="FOZL01000001">
    <property type="protein sequence ID" value="SFR98059.1"/>
    <property type="molecule type" value="Genomic_DNA"/>
</dbReference>
<dbReference type="SUPFAM" id="SSF46565">
    <property type="entry name" value="Chaperone J-domain"/>
    <property type="match status" value="1"/>
</dbReference>
<dbReference type="GO" id="GO:0044571">
    <property type="term" value="P:[2Fe-2S] cluster assembly"/>
    <property type="evidence" value="ECO:0007669"/>
    <property type="project" value="InterPro"/>
</dbReference>
<gene>
    <name evidence="3" type="ORF">SAMN05421771_0212</name>
</gene>